<dbReference type="InterPro" id="IPR001471">
    <property type="entry name" value="AP2/ERF_dom"/>
</dbReference>
<evidence type="ECO:0000256" key="4">
    <source>
        <dbReference type="ARBA" id="ARBA00023159"/>
    </source>
</evidence>
<comment type="subcellular location">
    <subcellularLocation>
        <location evidence="1">Nucleus</location>
    </subcellularLocation>
</comment>
<evidence type="ECO:0000256" key="8">
    <source>
        <dbReference type="SAM" id="MobiDB-lite"/>
    </source>
</evidence>
<feature type="region of interest" description="Disordered" evidence="8">
    <location>
        <begin position="1"/>
        <end position="45"/>
    </location>
</feature>
<dbReference type="InterPro" id="IPR016177">
    <property type="entry name" value="DNA-bd_dom_sf"/>
</dbReference>
<dbReference type="PANTHER" id="PTHR31839">
    <property type="entry name" value="DEHYDRATION-RESPONSIVE ELEMENT-BINDING PROTEIN 1D"/>
    <property type="match status" value="1"/>
</dbReference>
<evidence type="ECO:0000256" key="5">
    <source>
        <dbReference type="ARBA" id="ARBA00023163"/>
    </source>
</evidence>
<dbReference type="InterPro" id="IPR036955">
    <property type="entry name" value="AP2/ERF_dom_sf"/>
</dbReference>
<dbReference type="PANTHER" id="PTHR31839:SF42">
    <property type="entry name" value="DEHYDRATION-RESPONSIVE ELEMENT-BINDING PROTEIN 1F"/>
    <property type="match status" value="1"/>
</dbReference>
<dbReference type="SMART" id="SM00380">
    <property type="entry name" value="AP2"/>
    <property type="match status" value="1"/>
</dbReference>
<organism evidence="10">
    <name type="scientific">Vitis vinifera</name>
    <name type="common">Grape</name>
    <dbReference type="NCBI Taxonomy" id="29760"/>
    <lineage>
        <taxon>Eukaryota</taxon>
        <taxon>Viridiplantae</taxon>
        <taxon>Streptophyta</taxon>
        <taxon>Embryophyta</taxon>
        <taxon>Tracheophyta</taxon>
        <taxon>Spermatophyta</taxon>
        <taxon>Magnoliopsida</taxon>
        <taxon>eudicotyledons</taxon>
        <taxon>Gunneridae</taxon>
        <taxon>Pentapetalae</taxon>
        <taxon>rosids</taxon>
        <taxon>Vitales</taxon>
        <taxon>Vitaceae</taxon>
        <taxon>Viteae</taxon>
        <taxon>Vitis</taxon>
    </lineage>
</organism>
<dbReference type="AlphaFoldDB" id="A0A0P0FIF7"/>
<accession>A0A0P0FIF7</accession>
<feature type="domain" description="AP2/ERF" evidence="9">
    <location>
        <begin position="53"/>
        <end position="110"/>
    </location>
</feature>
<dbReference type="ExpressionAtlas" id="A0A0P0FIF7">
    <property type="expression patterns" value="baseline and differential"/>
</dbReference>
<feature type="compositionally biased region" description="Polar residues" evidence="8">
    <location>
        <begin position="20"/>
        <end position="29"/>
    </location>
</feature>
<keyword evidence="5" id="KW-0804">Transcription</keyword>
<gene>
    <name evidence="10" type="primary">CBF3</name>
</gene>
<evidence type="ECO:0000256" key="1">
    <source>
        <dbReference type="ARBA" id="ARBA00004123"/>
    </source>
</evidence>
<evidence type="ECO:0000256" key="3">
    <source>
        <dbReference type="ARBA" id="ARBA00023125"/>
    </source>
</evidence>
<dbReference type="Pfam" id="PF00847">
    <property type="entry name" value="AP2"/>
    <property type="match status" value="1"/>
</dbReference>
<dbReference type="Gene3D" id="3.30.730.10">
    <property type="entry name" value="AP2/ERF domain"/>
    <property type="match status" value="1"/>
</dbReference>
<protein>
    <submittedName>
        <fullName evidence="10">C-repeat binding transcription factor</fullName>
    </submittedName>
</protein>
<evidence type="ECO:0000256" key="7">
    <source>
        <dbReference type="ARBA" id="ARBA00024343"/>
    </source>
</evidence>
<proteinExistence type="evidence at transcript level"/>
<reference evidence="10" key="1">
    <citation type="submission" date="2015-04" db="EMBL/GenBank/DDBJ databases">
        <title>Identification and characteristic of CBF gene family in grape (Vitis Vinifera L.).</title>
        <authorList>
            <person name="Li W."/>
            <person name="Wang Y."/>
            <person name="Ma Z."/>
            <person name="Lei M."/>
            <person name="Chen B."/>
        </authorList>
    </citation>
    <scope>NUCLEOTIDE SEQUENCE</scope>
</reference>
<dbReference type="GO" id="GO:0003700">
    <property type="term" value="F:DNA-binding transcription factor activity"/>
    <property type="evidence" value="ECO:0007669"/>
    <property type="project" value="InterPro"/>
</dbReference>
<keyword evidence="6" id="KW-0539">Nucleus</keyword>
<dbReference type="GO" id="GO:0003677">
    <property type="term" value="F:DNA binding"/>
    <property type="evidence" value="ECO:0007669"/>
    <property type="project" value="UniProtKB-KW"/>
</dbReference>
<evidence type="ECO:0000256" key="6">
    <source>
        <dbReference type="ARBA" id="ARBA00023242"/>
    </source>
</evidence>
<dbReference type="InterPro" id="IPR045277">
    <property type="entry name" value="DRE1A-I"/>
</dbReference>
<comment type="similarity">
    <text evidence="7">Belongs to the AP2/ERF transcription factor family. ERF subfamily.</text>
</comment>
<feature type="compositionally biased region" description="Low complexity" evidence="8">
    <location>
        <begin position="8"/>
        <end position="19"/>
    </location>
</feature>
<keyword evidence="4" id="KW-0010">Activator</keyword>
<dbReference type="SUPFAM" id="SSF54171">
    <property type="entry name" value="DNA-binding domain"/>
    <property type="match status" value="1"/>
</dbReference>
<sequence>MDLDRESSASSSSPTSSPSRANPVSSDSRCPSRCIPHKRKTGRKKFRKTRHPIYRGVRQRNENKWVSEVREPSKKSRIWLGTFPTPEMAARAHDAAALALRGHFASLNFPDSAWRLPRARSSSAGDVQFAAIQAAKAFQQPPSSSSSTPFVMDNMSAGEKAGDGFRTAFVDEEAMFNMPGLIDSMAEGLLLTPPAMCEGFSWDDAVSHIDLSLWNHDFLFFLNVWLCHSNPFKEFTLGAFMGSTKFKLEFGILCWALQVETKGLW</sequence>
<keyword evidence="2" id="KW-0805">Transcription regulation</keyword>
<dbReference type="GO" id="GO:0005634">
    <property type="term" value="C:nucleus"/>
    <property type="evidence" value="ECO:0007669"/>
    <property type="project" value="UniProtKB-SubCell"/>
</dbReference>
<dbReference type="CDD" id="cd00018">
    <property type="entry name" value="AP2"/>
    <property type="match status" value="1"/>
</dbReference>
<name>A0A0P0FIF7_VITVI</name>
<keyword evidence="3" id="KW-0238">DNA-binding</keyword>
<dbReference type="EMBL" id="KR233294">
    <property type="protein sequence ID" value="ALJ56189.1"/>
    <property type="molecule type" value="mRNA"/>
</dbReference>
<feature type="compositionally biased region" description="Basic residues" evidence="8">
    <location>
        <begin position="35"/>
        <end position="45"/>
    </location>
</feature>
<dbReference type="PROSITE" id="PS51032">
    <property type="entry name" value="AP2_ERF"/>
    <property type="match status" value="1"/>
</dbReference>
<dbReference type="OMA" id="DTRFMER"/>
<evidence type="ECO:0000313" key="10">
    <source>
        <dbReference type="EMBL" id="ALJ56189.1"/>
    </source>
</evidence>
<evidence type="ECO:0000259" key="9">
    <source>
        <dbReference type="PROSITE" id="PS51032"/>
    </source>
</evidence>
<evidence type="ECO:0000256" key="2">
    <source>
        <dbReference type="ARBA" id="ARBA00023015"/>
    </source>
</evidence>
<dbReference type="FunFam" id="3.30.730.10:FF:000001">
    <property type="entry name" value="Ethylene-responsive transcription factor 2"/>
    <property type="match status" value="1"/>
</dbReference>
<dbReference type="PRINTS" id="PR00367">
    <property type="entry name" value="ETHRSPELEMNT"/>
</dbReference>